<dbReference type="GO" id="GO:0005249">
    <property type="term" value="F:voltage-gated potassium channel activity"/>
    <property type="evidence" value="ECO:0007669"/>
    <property type="project" value="InterPro"/>
</dbReference>
<dbReference type="Proteomes" id="UP000472262">
    <property type="component" value="Unassembled WGS sequence"/>
</dbReference>
<dbReference type="InterPro" id="IPR005400">
    <property type="entry name" value="K_chnl_volt-dep_bsu_KCNAB1"/>
</dbReference>
<organism evidence="20 21">
    <name type="scientific">Sinocyclocheilus grahami</name>
    <name type="common">Dianchi golden-line fish</name>
    <name type="synonym">Barbus grahami</name>
    <dbReference type="NCBI Taxonomy" id="75366"/>
    <lineage>
        <taxon>Eukaryota</taxon>
        <taxon>Metazoa</taxon>
        <taxon>Chordata</taxon>
        <taxon>Craniata</taxon>
        <taxon>Vertebrata</taxon>
        <taxon>Euteleostomi</taxon>
        <taxon>Actinopterygii</taxon>
        <taxon>Neopterygii</taxon>
        <taxon>Teleostei</taxon>
        <taxon>Ostariophysi</taxon>
        <taxon>Cypriniformes</taxon>
        <taxon>Cyprinidae</taxon>
        <taxon>Cyprininae</taxon>
        <taxon>Sinocyclocheilus</taxon>
    </lineage>
</organism>
<dbReference type="GO" id="GO:0044325">
    <property type="term" value="F:transmembrane transporter binding"/>
    <property type="evidence" value="ECO:0007669"/>
    <property type="project" value="TreeGrafter"/>
</dbReference>
<evidence type="ECO:0000256" key="2">
    <source>
        <dbReference type="ARBA" id="ARBA00004496"/>
    </source>
</evidence>
<comment type="subcellular location">
    <subcellularLocation>
        <location evidence="1">Cell membrane</location>
        <topology evidence="1">Peripheral membrane protein</topology>
        <orientation evidence="1">Cytoplasmic side</orientation>
    </subcellularLocation>
    <subcellularLocation>
        <location evidence="2">Cytoplasm</location>
    </subcellularLocation>
</comment>
<evidence type="ECO:0000256" key="11">
    <source>
        <dbReference type="ARBA" id="ARBA00023002"/>
    </source>
</evidence>
<evidence type="ECO:0000256" key="16">
    <source>
        <dbReference type="ARBA" id="ARBA00047998"/>
    </source>
</evidence>
<reference evidence="20" key="1">
    <citation type="submission" date="2025-08" db="UniProtKB">
        <authorList>
            <consortium name="Ensembl"/>
        </authorList>
    </citation>
    <scope>IDENTIFICATION</scope>
</reference>
<evidence type="ECO:0000256" key="1">
    <source>
        <dbReference type="ARBA" id="ARBA00004413"/>
    </source>
</evidence>
<dbReference type="InterPro" id="IPR005399">
    <property type="entry name" value="K_chnl_volt-dep_bsu_KCNAB-rel"/>
</dbReference>
<feature type="domain" description="NADP-dependent oxidoreductase" evidence="19">
    <location>
        <begin position="106"/>
        <end position="391"/>
    </location>
</feature>
<keyword evidence="9" id="KW-0521">NADP</keyword>
<dbReference type="SUPFAM" id="SSF51430">
    <property type="entry name" value="NAD(P)-linked oxidoreductase"/>
    <property type="match status" value="1"/>
</dbReference>
<dbReference type="InterPro" id="IPR036812">
    <property type="entry name" value="NAD(P)_OxRdtase_dom_sf"/>
</dbReference>
<evidence type="ECO:0000256" key="13">
    <source>
        <dbReference type="ARBA" id="ARBA00023136"/>
    </source>
</evidence>
<dbReference type="FunFam" id="3.20.20.100:FF:000001">
    <property type="entry name" value="voltage-gated potassium channel subunit beta-2 isoform X2"/>
    <property type="match status" value="1"/>
</dbReference>
<dbReference type="Ensembl" id="ENSSGRT00000054229.1">
    <property type="protein sequence ID" value="ENSSGRP00000050766.1"/>
    <property type="gene ID" value="ENSSGRG00000026844.1"/>
</dbReference>
<dbReference type="Gene3D" id="3.20.20.100">
    <property type="entry name" value="NADP-dependent oxidoreductase domain"/>
    <property type="match status" value="1"/>
</dbReference>
<dbReference type="PANTHER" id="PTHR43150">
    <property type="entry name" value="HYPERKINETIC, ISOFORM M"/>
    <property type="match status" value="1"/>
</dbReference>
<keyword evidence="13" id="KW-0472">Membrane</keyword>
<dbReference type="GO" id="GO:0015459">
    <property type="term" value="F:potassium channel regulator activity"/>
    <property type="evidence" value="ECO:0007669"/>
    <property type="project" value="TreeGrafter"/>
</dbReference>
<evidence type="ECO:0000256" key="7">
    <source>
        <dbReference type="ARBA" id="ARBA00022490"/>
    </source>
</evidence>
<comment type="catalytic activity">
    <reaction evidence="16">
        <text>a secondary alcohol + NADP(+) = a ketone + NADPH + H(+)</text>
        <dbReference type="Rhea" id="RHEA:19257"/>
        <dbReference type="ChEBI" id="CHEBI:15378"/>
        <dbReference type="ChEBI" id="CHEBI:17087"/>
        <dbReference type="ChEBI" id="CHEBI:35681"/>
        <dbReference type="ChEBI" id="CHEBI:57783"/>
        <dbReference type="ChEBI" id="CHEBI:58349"/>
    </reaction>
    <physiologicalReaction direction="right-to-left" evidence="16">
        <dbReference type="Rhea" id="RHEA:19259"/>
    </physiologicalReaction>
</comment>
<keyword evidence="21" id="KW-1185">Reference proteome</keyword>
<evidence type="ECO:0000256" key="12">
    <source>
        <dbReference type="ARBA" id="ARBA00023065"/>
    </source>
</evidence>
<name>A0A672NMB9_SINGR</name>
<evidence type="ECO:0000256" key="15">
    <source>
        <dbReference type="ARBA" id="ARBA00032588"/>
    </source>
</evidence>
<feature type="region of interest" description="Disordered" evidence="18">
    <location>
        <begin position="1"/>
        <end position="25"/>
    </location>
</feature>
<dbReference type="GO" id="GO:0008076">
    <property type="term" value="C:voltage-gated potassium channel complex"/>
    <property type="evidence" value="ECO:0007669"/>
    <property type="project" value="TreeGrafter"/>
</dbReference>
<protein>
    <recommendedName>
        <fullName evidence="4">Voltage-gated potassium channel subunit beta-1</fullName>
    </recommendedName>
    <alternativeName>
        <fullName evidence="14">K(+) channel subunit beta-1</fullName>
    </alternativeName>
    <alternativeName>
        <fullName evidence="15">Kv-beta-1</fullName>
    </alternativeName>
</protein>
<dbReference type="Pfam" id="PF00248">
    <property type="entry name" value="Aldo_ket_red"/>
    <property type="match status" value="1"/>
</dbReference>
<evidence type="ECO:0000256" key="18">
    <source>
        <dbReference type="SAM" id="MobiDB-lite"/>
    </source>
</evidence>
<dbReference type="AlphaFoldDB" id="A0A672NMB9"/>
<evidence type="ECO:0000256" key="8">
    <source>
        <dbReference type="ARBA" id="ARBA00022538"/>
    </source>
</evidence>
<keyword evidence="5" id="KW-0813">Transport</keyword>
<dbReference type="InterPro" id="IPR023210">
    <property type="entry name" value="NADP_OxRdtase_dom"/>
</dbReference>
<evidence type="ECO:0000256" key="17">
    <source>
        <dbReference type="ARBA" id="ARBA00048943"/>
    </source>
</evidence>
<keyword evidence="12" id="KW-0406">Ion transport</keyword>
<dbReference type="PRINTS" id="PR01578">
    <property type="entry name" value="KCNAB1CHANEL"/>
</dbReference>
<dbReference type="OMA" id="MWAGPYG"/>
<dbReference type="InParanoid" id="A0A672NMB9"/>
<dbReference type="PANTHER" id="PTHR43150:SF7">
    <property type="entry name" value="VOLTAGE-GATED POTASSIUM CHANNEL SUBUNIT BETA-1"/>
    <property type="match status" value="1"/>
</dbReference>
<evidence type="ECO:0000256" key="14">
    <source>
        <dbReference type="ARBA" id="ARBA00031439"/>
    </source>
</evidence>
<feature type="compositionally biased region" description="Basic and acidic residues" evidence="18">
    <location>
        <begin position="10"/>
        <end position="21"/>
    </location>
</feature>
<gene>
    <name evidence="20" type="primary">kcnab1a</name>
</gene>
<evidence type="ECO:0000256" key="5">
    <source>
        <dbReference type="ARBA" id="ARBA00022448"/>
    </source>
</evidence>
<keyword evidence="10" id="KW-0630">Potassium</keyword>
<keyword evidence="11" id="KW-0560">Oxidoreductase</keyword>
<keyword evidence="8" id="KW-0633">Potassium transport</keyword>
<evidence type="ECO:0000256" key="9">
    <source>
        <dbReference type="ARBA" id="ARBA00022857"/>
    </source>
</evidence>
<comment type="catalytic activity">
    <reaction evidence="17">
        <text>a primary alcohol + NADP(+) = an aldehyde + NADPH + H(+)</text>
        <dbReference type="Rhea" id="RHEA:15937"/>
        <dbReference type="ChEBI" id="CHEBI:15378"/>
        <dbReference type="ChEBI" id="CHEBI:15734"/>
        <dbReference type="ChEBI" id="CHEBI:17478"/>
        <dbReference type="ChEBI" id="CHEBI:57783"/>
        <dbReference type="ChEBI" id="CHEBI:58349"/>
    </reaction>
    <physiologicalReaction direction="right-to-left" evidence="17">
        <dbReference type="Rhea" id="RHEA:15939"/>
    </physiologicalReaction>
</comment>
<evidence type="ECO:0000256" key="10">
    <source>
        <dbReference type="ARBA" id="ARBA00022958"/>
    </source>
</evidence>
<dbReference type="NCBIfam" id="TIGR01293">
    <property type="entry name" value="Kv_beta"/>
    <property type="match status" value="1"/>
</dbReference>
<evidence type="ECO:0000313" key="21">
    <source>
        <dbReference type="Proteomes" id="UP000472262"/>
    </source>
</evidence>
<dbReference type="GO" id="GO:0016491">
    <property type="term" value="F:oxidoreductase activity"/>
    <property type="evidence" value="ECO:0007669"/>
    <property type="project" value="UniProtKB-KW"/>
</dbReference>
<dbReference type="GO" id="GO:1901379">
    <property type="term" value="P:regulation of potassium ion transmembrane transport"/>
    <property type="evidence" value="ECO:0007669"/>
    <property type="project" value="TreeGrafter"/>
</dbReference>
<dbReference type="GO" id="GO:0005737">
    <property type="term" value="C:cytoplasm"/>
    <property type="evidence" value="ECO:0007669"/>
    <property type="project" value="UniProtKB-SubCell"/>
</dbReference>
<reference evidence="20" key="2">
    <citation type="submission" date="2025-09" db="UniProtKB">
        <authorList>
            <consortium name="Ensembl"/>
        </authorList>
    </citation>
    <scope>IDENTIFICATION</scope>
</reference>
<evidence type="ECO:0000259" key="19">
    <source>
        <dbReference type="Pfam" id="PF00248"/>
    </source>
</evidence>
<keyword evidence="6" id="KW-1003">Cell membrane</keyword>
<evidence type="ECO:0000256" key="6">
    <source>
        <dbReference type="ARBA" id="ARBA00022475"/>
    </source>
</evidence>
<comment type="similarity">
    <text evidence="3">Belongs to the shaker potassium channel beta subunit family.</text>
</comment>
<dbReference type="PRINTS" id="PR01577">
    <property type="entry name" value="KCNABCHANNEL"/>
</dbReference>
<evidence type="ECO:0000256" key="4">
    <source>
        <dbReference type="ARBA" id="ARBA00013314"/>
    </source>
</evidence>
<sequence>MQVSIACTDHNLKGRNGDHGKTNATSPNVVNAARAKFRTVAIIARSFGSFTPRHHISLKESTGKLTGMKYRNLGKSGLRVSCLGLGEYYIISKKDISICCMFLVAEQLMTIAYESGVNLFDTAEVYASGKAEVILGNIIKKKGWRRSSLVITTKLYWGGKQTNTQTDSQYTSDLSGLKGSLQRMQLEYVDVVFANRPDSNTPMEEIVRAMTYVINQGMSMYWGTSRWTAMEIMEAYSVARQFNLIPPVCEQAEYHLFQREKVEVQLPELYHKIGVGAMTWSPLACGIITGKYENGIPESSRAAIKSYQWLKDKIVSEDGRKQQAKLKELCHIAEKLGCTLPQLAVAWCLRNEGVSSVLLGTSNAEQLTENLGAIQVLPKMTSHVVSDIDHILGNRPYSKKDYRS</sequence>
<dbReference type="InterPro" id="IPR005983">
    <property type="entry name" value="K_chnl_volt-dep_bsu_KCNAB"/>
</dbReference>
<accession>A0A672NMB9</accession>
<dbReference type="GO" id="GO:0044224">
    <property type="term" value="C:juxtaparanode region of axon"/>
    <property type="evidence" value="ECO:0007669"/>
    <property type="project" value="TreeGrafter"/>
</dbReference>
<evidence type="ECO:0000313" key="20">
    <source>
        <dbReference type="Ensembl" id="ENSSGRP00000050766.1"/>
    </source>
</evidence>
<proteinExistence type="inferred from homology"/>
<evidence type="ECO:0000256" key="3">
    <source>
        <dbReference type="ARBA" id="ARBA00006515"/>
    </source>
</evidence>
<keyword evidence="7" id="KW-0963">Cytoplasm</keyword>